<evidence type="ECO:0000313" key="1">
    <source>
        <dbReference type="EMBL" id="BDZ37636.1"/>
    </source>
</evidence>
<dbReference type="EMBL" id="AP027728">
    <property type="protein sequence ID" value="BDZ37636.1"/>
    <property type="molecule type" value="Genomic_DNA"/>
</dbReference>
<proteinExistence type="predicted"/>
<organism evidence="1 2">
    <name type="scientific">Microbacterium suwonense</name>
    <dbReference type="NCBI Taxonomy" id="683047"/>
    <lineage>
        <taxon>Bacteria</taxon>
        <taxon>Bacillati</taxon>
        <taxon>Actinomycetota</taxon>
        <taxon>Actinomycetes</taxon>
        <taxon>Micrococcales</taxon>
        <taxon>Microbacteriaceae</taxon>
        <taxon>Microbacterium</taxon>
    </lineage>
</organism>
<sequence length="64" mass="6970">MSGMRARVMICVGVVVRMARMARMGVVGGMLIRTRVGSGFSVRVVIRMRLCLMMVVVAGCVVPR</sequence>
<evidence type="ECO:0000313" key="2">
    <source>
        <dbReference type="Proteomes" id="UP001321543"/>
    </source>
</evidence>
<keyword evidence="2" id="KW-1185">Reference proteome</keyword>
<evidence type="ECO:0008006" key="3">
    <source>
        <dbReference type="Google" id="ProtNLM"/>
    </source>
</evidence>
<reference evidence="2" key="1">
    <citation type="journal article" date="2019" name="Int. J. Syst. Evol. Microbiol.">
        <title>The Global Catalogue of Microorganisms (GCM) 10K type strain sequencing project: providing services to taxonomists for standard genome sequencing and annotation.</title>
        <authorList>
            <consortium name="The Broad Institute Genomics Platform"/>
            <consortium name="The Broad Institute Genome Sequencing Center for Infectious Disease"/>
            <person name="Wu L."/>
            <person name="Ma J."/>
        </authorList>
    </citation>
    <scope>NUCLEOTIDE SEQUENCE [LARGE SCALE GENOMIC DNA]</scope>
    <source>
        <strain evidence="2">NBRC 106310</strain>
    </source>
</reference>
<name>A0ABM8FPU3_9MICO</name>
<gene>
    <name evidence="1" type="ORF">GCM10025863_02500</name>
</gene>
<dbReference type="Proteomes" id="UP001321543">
    <property type="component" value="Chromosome"/>
</dbReference>
<accession>A0ABM8FPU3</accession>
<protein>
    <recommendedName>
        <fullName evidence="3">Secreted protein</fullName>
    </recommendedName>
</protein>